<comment type="caution">
    <text evidence="1">The sequence shown here is derived from an EMBL/GenBank/DDBJ whole genome shotgun (WGS) entry which is preliminary data.</text>
</comment>
<proteinExistence type="predicted"/>
<dbReference type="EMBL" id="WBMO01000001">
    <property type="protein sequence ID" value="MDV2475424.1"/>
    <property type="molecule type" value="Genomic_DNA"/>
</dbReference>
<evidence type="ECO:0000313" key="2">
    <source>
        <dbReference type="Proteomes" id="UP001275440"/>
    </source>
</evidence>
<sequence length="188" mass="20988">MVPAGWHETGVVDYDWQRRFYGRSATLHRQMLRATEPDPEWDELSRPRSVAVQTLTVGNPALFEVYPVETSFDLSRARVGAEQVVDLGHGVEARYFTVADDEMLLTWSLLSFSWTRGADAAQRVTLLTVDNHEHDAVFPEASPNMASNLGRLLTVFLRGGAALADTESEDKDVNLLTTLGREIVAAQW</sequence>
<keyword evidence="2" id="KW-1185">Reference proteome</keyword>
<accession>A0ABU3WN62</accession>
<dbReference type="Proteomes" id="UP001275440">
    <property type="component" value="Unassembled WGS sequence"/>
</dbReference>
<evidence type="ECO:0000313" key="1">
    <source>
        <dbReference type="EMBL" id="MDV2475424.1"/>
    </source>
</evidence>
<protein>
    <submittedName>
        <fullName evidence="1">Uncharacterized protein</fullName>
    </submittedName>
</protein>
<gene>
    <name evidence="1" type="ORF">F8M49_08445</name>
</gene>
<organism evidence="1 2">
    <name type="scientific">Rhodococcus zopfii</name>
    <dbReference type="NCBI Taxonomy" id="43772"/>
    <lineage>
        <taxon>Bacteria</taxon>
        <taxon>Bacillati</taxon>
        <taxon>Actinomycetota</taxon>
        <taxon>Actinomycetes</taxon>
        <taxon>Mycobacteriales</taxon>
        <taxon>Nocardiaceae</taxon>
        <taxon>Rhodococcus</taxon>
    </lineage>
</organism>
<name>A0ABU3WN62_9NOCA</name>
<reference evidence="1 2" key="1">
    <citation type="submission" date="2019-10" db="EMBL/GenBank/DDBJ databases">
        <title>Draft Genome Assembly of Rhodococcus zopfii DSM44189.</title>
        <authorList>
            <person name="Sutton J.M."/>
            <person name="Akob D.M."/>
            <person name="Bushman T.J."/>
        </authorList>
    </citation>
    <scope>NUCLEOTIDE SEQUENCE [LARGE SCALE GENOMIC DNA]</scope>
    <source>
        <strain evidence="1 2">DSM 44189</strain>
    </source>
</reference>